<sequence>MPSKSEKSKGTKRKKGNDSSIDESQNGNNSSLLNSILGAAHNVLYGTITHSNEQQLTASPTPPAMMSTVTMSTSTPISATRPGTIDPDDDIRRQIASTNVKLDEILVRLAKLDVIEAKLSALDNSVTSLNVRVNVVEVKTTELEKSVDFISDTVEEAKSALDTVKSVGNAVNETKAAIQDIKSMKKVQVDSQRHERTIETMCKSMDTLRKQNRELEEQITDLRWRSMKNNLIITGLPGENRGEDTERIVRAFLDCEMGIKNVAIGNTHRFGRFNRGKPRPIVIRFLFAHDREMVLRNRYKLRGSPFSVREQFPVEMEDRRRKLFPVADQMRDRGHHVKIVRDKLFVDGELYDPSDDDEPELDDREEEEFLDADDGMGATIDTSMNLR</sequence>
<dbReference type="PANTHER" id="PTHR11505">
    <property type="entry name" value="L1 TRANSPOSABLE ELEMENT-RELATED"/>
    <property type="match status" value="1"/>
</dbReference>
<feature type="region of interest" description="Disordered" evidence="2">
    <location>
        <begin position="1"/>
        <end position="28"/>
    </location>
</feature>
<evidence type="ECO:0000313" key="4">
    <source>
        <dbReference type="Proteomes" id="UP001186944"/>
    </source>
</evidence>
<feature type="compositionally biased region" description="Acidic residues" evidence="2">
    <location>
        <begin position="350"/>
        <end position="374"/>
    </location>
</feature>
<reference evidence="3" key="1">
    <citation type="submission" date="2019-08" db="EMBL/GenBank/DDBJ databases">
        <title>The improved chromosome-level genome for the pearl oyster Pinctada fucata martensii using PacBio sequencing and Hi-C.</title>
        <authorList>
            <person name="Zheng Z."/>
        </authorList>
    </citation>
    <scope>NUCLEOTIDE SEQUENCE</scope>
    <source>
        <strain evidence="3">ZZ-2019</strain>
        <tissue evidence="3">Adductor muscle</tissue>
    </source>
</reference>
<evidence type="ECO:0000313" key="3">
    <source>
        <dbReference type="EMBL" id="KAK3083271.1"/>
    </source>
</evidence>
<name>A0AA88XI78_PINIB</name>
<dbReference type="Proteomes" id="UP001186944">
    <property type="component" value="Unassembled WGS sequence"/>
</dbReference>
<evidence type="ECO:0000256" key="2">
    <source>
        <dbReference type="SAM" id="MobiDB-lite"/>
    </source>
</evidence>
<comment type="caution">
    <text evidence="3">The sequence shown here is derived from an EMBL/GenBank/DDBJ whole genome shotgun (WGS) entry which is preliminary data.</text>
</comment>
<organism evidence="3 4">
    <name type="scientific">Pinctada imbricata</name>
    <name type="common">Atlantic pearl-oyster</name>
    <name type="synonym">Pinctada martensii</name>
    <dbReference type="NCBI Taxonomy" id="66713"/>
    <lineage>
        <taxon>Eukaryota</taxon>
        <taxon>Metazoa</taxon>
        <taxon>Spiralia</taxon>
        <taxon>Lophotrochozoa</taxon>
        <taxon>Mollusca</taxon>
        <taxon>Bivalvia</taxon>
        <taxon>Autobranchia</taxon>
        <taxon>Pteriomorphia</taxon>
        <taxon>Pterioida</taxon>
        <taxon>Pterioidea</taxon>
        <taxon>Pteriidae</taxon>
        <taxon>Pinctada</taxon>
    </lineage>
</organism>
<feature type="coiled-coil region" evidence="1">
    <location>
        <begin position="198"/>
        <end position="225"/>
    </location>
</feature>
<feature type="compositionally biased region" description="Polar residues" evidence="2">
    <location>
        <begin position="18"/>
        <end position="27"/>
    </location>
</feature>
<dbReference type="InterPro" id="IPR004244">
    <property type="entry name" value="Transposase_22"/>
</dbReference>
<dbReference type="Gene3D" id="3.30.70.1820">
    <property type="entry name" value="L1 transposable element, RRM domain"/>
    <property type="match status" value="1"/>
</dbReference>
<feature type="region of interest" description="Disordered" evidence="2">
    <location>
        <begin position="350"/>
        <end position="387"/>
    </location>
</feature>
<dbReference type="AlphaFoldDB" id="A0AA88XI78"/>
<evidence type="ECO:0000256" key="1">
    <source>
        <dbReference type="SAM" id="Coils"/>
    </source>
</evidence>
<keyword evidence="1" id="KW-0175">Coiled coil</keyword>
<dbReference type="EMBL" id="VSWD01000014">
    <property type="protein sequence ID" value="KAK3083271.1"/>
    <property type="molecule type" value="Genomic_DNA"/>
</dbReference>
<evidence type="ECO:0008006" key="5">
    <source>
        <dbReference type="Google" id="ProtNLM"/>
    </source>
</evidence>
<protein>
    <recommendedName>
        <fullName evidence="5">L1 transposable element RRM domain-containing protein</fullName>
    </recommendedName>
</protein>
<proteinExistence type="predicted"/>
<gene>
    <name evidence="3" type="ORF">FSP39_018140</name>
</gene>
<accession>A0AA88XI78</accession>
<keyword evidence="4" id="KW-1185">Reference proteome</keyword>